<evidence type="ECO:0000313" key="1">
    <source>
        <dbReference type="EMBL" id="KAA8631445.1"/>
    </source>
</evidence>
<proteinExistence type="predicted"/>
<reference evidence="1 2" key="1">
    <citation type="submission" date="2017-07" db="EMBL/GenBank/DDBJ databases">
        <title>Genome sequence of the Sordaria macrospora wild type strain R19027.</title>
        <authorList>
            <person name="Nowrousian M."/>
            <person name="Teichert I."/>
            <person name="Kueck U."/>
        </authorList>
    </citation>
    <scope>NUCLEOTIDE SEQUENCE [LARGE SCALE GENOMIC DNA]</scope>
    <source>
        <strain evidence="1 2">R19027</strain>
        <tissue evidence="1">Mycelium</tissue>
    </source>
</reference>
<dbReference type="AlphaFoldDB" id="A0A8S8ZSU5"/>
<protein>
    <recommendedName>
        <fullName evidence="3">Methyltransferase</fullName>
    </recommendedName>
</protein>
<sequence>MAALPTHWIAVDIVTANLQGEGMKAAGFVNITKKDYLIPASPWSKDPKLKELGLFFRTTWLSDIEGVCQFMFGNVMGWEKQDISTYIAHLKTELKNPDIHAYMVFRVVYAQKPLDA</sequence>
<organism evidence="1 2">
    <name type="scientific">Sordaria macrospora</name>
    <dbReference type="NCBI Taxonomy" id="5147"/>
    <lineage>
        <taxon>Eukaryota</taxon>
        <taxon>Fungi</taxon>
        <taxon>Dikarya</taxon>
        <taxon>Ascomycota</taxon>
        <taxon>Pezizomycotina</taxon>
        <taxon>Sordariomycetes</taxon>
        <taxon>Sordariomycetidae</taxon>
        <taxon>Sordariales</taxon>
        <taxon>Sordariaceae</taxon>
        <taxon>Sordaria</taxon>
    </lineage>
</organism>
<dbReference type="Proteomes" id="UP000433876">
    <property type="component" value="Unassembled WGS sequence"/>
</dbReference>
<comment type="caution">
    <text evidence="1">The sequence shown here is derived from an EMBL/GenBank/DDBJ whole genome shotgun (WGS) entry which is preliminary data.</text>
</comment>
<dbReference type="EMBL" id="NMPR01000077">
    <property type="protein sequence ID" value="KAA8631445.1"/>
    <property type="molecule type" value="Genomic_DNA"/>
</dbReference>
<dbReference type="VEuPathDB" id="FungiDB:SMAC_12767"/>
<dbReference type="InterPro" id="IPR029063">
    <property type="entry name" value="SAM-dependent_MTases_sf"/>
</dbReference>
<name>A0A8S8ZSU5_SORMA</name>
<dbReference type="SUPFAM" id="SSF53335">
    <property type="entry name" value="S-adenosyl-L-methionine-dependent methyltransferases"/>
    <property type="match status" value="1"/>
</dbReference>
<accession>A0A8S8ZSU5</accession>
<evidence type="ECO:0000313" key="2">
    <source>
        <dbReference type="Proteomes" id="UP000433876"/>
    </source>
</evidence>
<gene>
    <name evidence="1" type="ORF">SMACR_12767</name>
</gene>
<evidence type="ECO:0008006" key="3">
    <source>
        <dbReference type="Google" id="ProtNLM"/>
    </source>
</evidence>